<dbReference type="PROSITE" id="PS00092">
    <property type="entry name" value="N6_MTASE"/>
    <property type="match status" value="1"/>
</dbReference>
<sequence>MFRQMNKIQPRQALNKAFLKVKPNRVEIDQFKTHLSTLLAQINEAESEEFHKNLIADFLKNTYYSPNHFINTKGRNDLVIHNGKDAQSNVGVILETKKPTNKGEMLKVDNLNTKAFQELVLYFLGDRITNKNLEIKYLIATNIYEWFIFDANTFEKAFIENKTFLNQFIDFKAERLSSKKTEFFYKEIAQPAIAQIQDSIPFTHFDIRDYAEILNHPQQQNDHQLIALFKLLSPEHLLKLPFANDSNSLDKGFYSELLHIIGLTETKEGSKKLIQRKKAGERNSGSLIENAIVQLDSLDKISRIEKPEQFGETYQEQLFNLGLELSITWINRILFLKLLEAQLIKYHKNDQSRGFLNLEKIKNFDDLNSLFFSVLARKPSERSESLQKIFTNVPYLNSSLFEPTDIEQVTIFISNLRDENLQIFSSSVLKDSNGKKRTGELNTLQYLFEFLNAYDFSSEGSEEIQEDNKRLINASVLGLIFEKINGYKDGSFFTPGFITMYMCRETIRRAVLQKFNQAKGWNCQDIEQLYEKISDKQEANQIINSLKICDPAVGSGHFLVSALNEIIAIKSELKILLDRTGKTLRDYHVEVVNDELVITDDDGELFEYNPKNQESQRIQETLFHEKQTIIENCLFGVDINPNSVKICRLRLWIELLKNAYYKADSNYTELETLPNIDINIKCGNSLISRFALDADLRQALKKKQYSINNYRHAVETYRNAENKQQKREMEKLIEDIKGNFQTTLGLNDPDKTKIRRLEGEIYNLENQTLLFEETKAEKKTREKKVTKLNNEIDKLKAKIDDIENGKIYENALEWRFEFPEVLDNEGKFVGFDVVIGNPPYIRQEEIKELKPILQQTYQCYTGIADLFVYFYELGLKLLKPQGYLTYISSNKYFRAGYGEKLRQLLTDTTTIHSLIDFGDFPVFEEAIAYPSIITLSNCKYDQNQVKALSWDKAKKENIAQFATVLNQSGVRISQENLNVDGWRLESSDIIDLLGKIRNAGTPLGEYVNGRFYYGIKTGFNQAFVIDQATRDKLINEHPSSAEVLKPFLRGRDVKRWSVEFANHYIIKIESSENKKHPWSDKPEKEAEKVLAITYPAIYQHLTQFREALIKRCDQGKFFWELRSCIYWEEFKQPKIIIPAIINNVEYAPDSSGYYSNDKTSICIPKNINYTLAILNSSLMWWFIQQIAASKQGGFFEFKPMYVSQIPIAKATEPQRILLEKLVEQILTAKKSDTQADTTALEAEINQLVYQLYGLTAEEIQIIEDKINR</sequence>
<dbReference type="InterPro" id="IPR025931">
    <property type="entry name" value="TaqI_C"/>
</dbReference>
<organism evidence="13 14">
    <name type="scientific">Nodularia spumigena CENA596</name>
    <dbReference type="NCBI Taxonomy" id="1819295"/>
    <lineage>
        <taxon>Bacteria</taxon>
        <taxon>Bacillati</taxon>
        <taxon>Cyanobacteriota</taxon>
        <taxon>Cyanophyceae</taxon>
        <taxon>Nostocales</taxon>
        <taxon>Nodulariaceae</taxon>
        <taxon>Nodularia</taxon>
    </lineage>
</organism>
<dbReference type="AlphaFoldDB" id="A0A166ISE3"/>
<keyword evidence="13" id="KW-0540">Nuclease</keyword>
<dbReference type="Pfam" id="PF12950">
    <property type="entry name" value="TaqI_C"/>
    <property type="match status" value="1"/>
</dbReference>
<feature type="coiled-coil region" evidence="8">
    <location>
        <begin position="771"/>
        <end position="805"/>
    </location>
</feature>
<keyword evidence="8" id="KW-0175">Coiled coil</keyword>
<keyword evidence="13" id="KW-0255">Endonuclease</keyword>
<dbReference type="REBASE" id="159155">
    <property type="entry name" value="Nsp596ORF16245P"/>
</dbReference>
<accession>A0A166ISE3</accession>
<feature type="domain" description="DUF7149" evidence="11">
    <location>
        <begin position="9"/>
        <end position="245"/>
    </location>
</feature>
<dbReference type="EMBL" id="LWAJ01000221">
    <property type="protein sequence ID" value="KZL48780.1"/>
    <property type="molecule type" value="Genomic_DNA"/>
</dbReference>
<dbReference type="GO" id="GO:0003677">
    <property type="term" value="F:DNA binding"/>
    <property type="evidence" value="ECO:0007669"/>
    <property type="project" value="UniProtKB-KW"/>
</dbReference>
<feature type="domain" description="DUF7814" evidence="12">
    <location>
        <begin position="246"/>
        <end position="472"/>
    </location>
</feature>
<evidence type="ECO:0000256" key="3">
    <source>
        <dbReference type="ARBA" id="ARBA00022679"/>
    </source>
</evidence>
<dbReference type="PRINTS" id="PR00507">
    <property type="entry name" value="N12N6MTFRASE"/>
</dbReference>
<reference evidence="13 14" key="1">
    <citation type="submission" date="2016-04" db="EMBL/GenBank/DDBJ databases">
        <title>Draft Genome Assembly of the Bloom-forming Cyanobacterium Nodularia spumigena Strain CENA596 in Shrimp Production Ponds.</title>
        <authorList>
            <person name="Popin R.V."/>
            <person name="Rigonato J."/>
            <person name="Abreu V.A."/>
            <person name="Andreote A.P."/>
            <person name="Silveira S.B."/>
            <person name="Odebrecht C."/>
            <person name="Fiore M.F."/>
        </authorList>
    </citation>
    <scope>NUCLEOTIDE SEQUENCE [LARGE SCALE GENOMIC DNA]</scope>
    <source>
        <strain evidence="13 14">CENA596</strain>
    </source>
</reference>
<dbReference type="Pfam" id="PF23653">
    <property type="entry name" value="DUF7149"/>
    <property type="match status" value="1"/>
</dbReference>
<dbReference type="GO" id="GO:0032259">
    <property type="term" value="P:methylation"/>
    <property type="evidence" value="ECO:0007669"/>
    <property type="project" value="UniProtKB-KW"/>
</dbReference>
<evidence type="ECO:0000256" key="1">
    <source>
        <dbReference type="ARBA" id="ARBA00011900"/>
    </source>
</evidence>
<evidence type="ECO:0000256" key="6">
    <source>
        <dbReference type="ARBA" id="ARBA00023125"/>
    </source>
</evidence>
<keyword evidence="4" id="KW-0949">S-adenosyl-L-methionine</keyword>
<dbReference type="SUPFAM" id="SSF53335">
    <property type="entry name" value="S-adenosyl-L-methionine-dependent methyltransferases"/>
    <property type="match status" value="1"/>
</dbReference>
<keyword evidence="2" id="KW-0489">Methyltransferase</keyword>
<evidence type="ECO:0000256" key="8">
    <source>
        <dbReference type="SAM" id="Coils"/>
    </source>
</evidence>
<comment type="catalytic activity">
    <reaction evidence="7">
        <text>a 2'-deoxyadenosine in DNA + S-adenosyl-L-methionine = an N(6)-methyl-2'-deoxyadenosine in DNA + S-adenosyl-L-homocysteine + H(+)</text>
        <dbReference type="Rhea" id="RHEA:15197"/>
        <dbReference type="Rhea" id="RHEA-COMP:12418"/>
        <dbReference type="Rhea" id="RHEA-COMP:12419"/>
        <dbReference type="ChEBI" id="CHEBI:15378"/>
        <dbReference type="ChEBI" id="CHEBI:57856"/>
        <dbReference type="ChEBI" id="CHEBI:59789"/>
        <dbReference type="ChEBI" id="CHEBI:90615"/>
        <dbReference type="ChEBI" id="CHEBI:90616"/>
        <dbReference type="EC" id="2.1.1.72"/>
    </reaction>
</comment>
<keyword evidence="5" id="KW-0680">Restriction system</keyword>
<dbReference type="Proteomes" id="UP000076555">
    <property type="component" value="Unassembled WGS sequence"/>
</dbReference>
<dbReference type="InterPro" id="IPR055573">
    <property type="entry name" value="DUF7149"/>
</dbReference>
<evidence type="ECO:0000259" key="11">
    <source>
        <dbReference type="Pfam" id="PF23653"/>
    </source>
</evidence>
<evidence type="ECO:0000259" key="10">
    <source>
        <dbReference type="Pfam" id="PF12950"/>
    </source>
</evidence>
<evidence type="ECO:0000256" key="7">
    <source>
        <dbReference type="ARBA" id="ARBA00047942"/>
    </source>
</evidence>
<dbReference type="GO" id="GO:0009007">
    <property type="term" value="F:site-specific DNA-methyltransferase (adenine-specific) activity"/>
    <property type="evidence" value="ECO:0007669"/>
    <property type="project" value="UniProtKB-EC"/>
</dbReference>
<dbReference type="InterPro" id="IPR050953">
    <property type="entry name" value="N4_N6_ade-DNA_methylase"/>
</dbReference>
<evidence type="ECO:0000256" key="2">
    <source>
        <dbReference type="ARBA" id="ARBA00022603"/>
    </source>
</evidence>
<dbReference type="InterPro" id="IPR029063">
    <property type="entry name" value="SAM-dependent_MTases_sf"/>
</dbReference>
<dbReference type="InterPro" id="IPR056716">
    <property type="entry name" value="DUF7814"/>
</dbReference>
<evidence type="ECO:0000256" key="5">
    <source>
        <dbReference type="ARBA" id="ARBA00022747"/>
    </source>
</evidence>
<evidence type="ECO:0000313" key="13">
    <source>
        <dbReference type="EMBL" id="KZL48780.1"/>
    </source>
</evidence>
<evidence type="ECO:0000259" key="12">
    <source>
        <dbReference type="Pfam" id="PF25120"/>
    </source>
</evidence>
<dbReference type="Pfam" id="PF25120">
    <property type="entry name" value="DUF7814"/>
    <property type="match status" value="1"/>
</dbReference>
<protein>
    <recommendedName>
        <fullName evidence="1">site-specific DNA-methyltransferase (adenine-specific)</fullName>
        <ecNumber evidence="1">2.1.1.72</ecNumber>
    </recommendedName>
</protein>
<dbReference type="Pfam" id="PF07669">
    <property type="entry name" value="Eco57I"/>
    <property type="match status" value="1"/>
</dbReference>
<keyword evidence="6" id="KW-0238">DNA-binding</keyword>
<feature type="domain" description="Type II methyltransferase M.TaqI-like" evidence="9">
    <location>
        <begin position="632"/>
        <end position="923"/>
    </location>
</feature>
<evidence type="ECO:0000256" key="4">
    <source>
        <dbReference type="ARBA" id="ARBA00022691"/>
    </source>
</evidence>
<dbReference type="GO" id="GO:0009307">
    <property type="term" value="P:DNA restriction-modification system"/>
    <property type="evidence" value="ECO:0007669"/>
    <property type="project" value="UniProtKB-KW"/>
</dbReference>
<dbReference type="GO" id="GO:0004519">
    <property type="term" value="F:endonuclease activity"/>
    <property type="evidence" value="ECO:0007669"/>
    <property type="project" value="UniProtKB-KW"/>
</dbReference>
<dbReference type="InterPro" id="IPR002052">
    <property type="entry name" value="DNA_methylase_N6_adenine_CS"/>
</dbReference>
<dbReference type="Gene3D" id="3.40.50.150">
    <property type="entry name" value="Vaccinia Virus protein VP39"/>
    <property type="match status" value="2"/>
</dbReference>
<keyword evidence="3" id="KW-0808">Transferase</keyword>
<dbReference type="PANTHER" id="PTHR33841:SF1">
    <property type="entry name" value="DNA METHYLTRANSFERASE A"/>
    <property type="match status" value="1"/>
</dbReference>
<dbReference type="PANTHER" id="PTHR33841">
    <property type="entry name" value="DNA METHYLTRANSFERASE YEEA-RELATED"/>
    <property type="match status" value="1"/>
</dbReference>
<gene>
    <name evidence="13" type="ORF">A2T98_16245</name>
</gene>
<feature type="domain" description="TaqI-like C-terminal specificity" evidence="10">
    <location>
        <begin position="1045"/>
        <end position="1207"/>
    </location>
</feature>
<evidence type="ECO:0000259" key="9">
    <source>
        <dbReference type="Pfam" id="PF07669"/>
    </source>
</evidence>
<dbReference type="OrthoDB" id="564694at2"/>
<proteinExistence type="predicted"/>
<dbReference type="EC" id="2.1.1.72" evidence="1"/>
<dbReference type="InterPro" id="IPR011639">
    <property type="entry name" value="MethylTrfase_TaqI-like_dom"/>
</dbReference>
<comment type="caution">
    <text evidence="13">The sequence shown here is derived from an EMBL/GenBank/DDBJ whole genome shotgun (WGS) entry which is preliminary data.</text>
</comment>
<keyword evidence="13" id="KW-0378">Hydrolase</keyword>
<name>A0A166ISE3_NODSP</name>
<evidence type="ECO:0000313" key="14">
    <source>
        <dbReference type="Proteomes" id="UP000076555"/>
    </source>
</evidence>